<dbReference type="EMBL" id="SMCS01000002">
    <property type="protein sequence ID" value="TCV95726.1"/>
    <property type="molecule type" value="Genomic_DNA"/>
</dbReference>
<comment type="caution">
    <text evidence="1">The sequence shown here is derived from an EMBL/GenBank/DDBJ whole genome shotgun (WGS) entry which is preliminary data.</text>
</comment>
<protein>
    <submittedName>
        <fullName evidence="1">Uncharacterized protein</fullName>
    </submittedName>
</protein>
<reference evidence="1 2" key="1">
    <citation type="submission" date="2019-03" db="EMBL/GenBank/DDBJ databases">
        <title>Above-ground endophytic microbial communities from plants in different locations in the United States.</title>
        <authorList>
            <person name="Frank C."/>
        </authorList>
    </citation>
    <scope>NUCLEOTIDE SEQUENCE [LARGE SCALE GENOMIC DNA]</scope>
    <source>
        <strain evidence="1 2">LP_13_YM</strain>
    </source>
</reference>
<dbReference type="Proteomes" id="UP000295645">
    <property type="component" value="Unassembled WGS sequence"/>
</dbReference>
<gene>
    <name evidence="1" type="ORF">EC912_10270</name>
</gene>
<dbReference type="RefSeq" id="WP_165973503.1">
    <property type="nucleotide sequence ID" value="NZ_SMCS01000002.1"/>
</dbReference>
<proteinExistence type="predicted"/>
<organism evidence="1 2">
    <name type="scientific">Luteibacter rhizovicinus</name>
    <dbReference type="NCBI Taxonomy" id="242606"/>
    <lineage>
        <taxon>Bacteria</taxon>
        <taxon>Pseudomonadati</taxon>
        <taxon>Pseudomonadota</taxon>
        <taxon>Gammaproteobacteria</taxon>
        <taxon>Lysobacterales</taxon>
        <taxon>Rhodanobacteraceae</taxon>
        <taxon>Luteibacter</taxon>
    </lineage>
</organism>
<dbReference type="AlphaFoldDB" id="A0A4R3YTG0"/>
<evidence type="ECO:0000313" key="1">
    <source>
        <dbReference type="EMBL" id="TCV95726.1"/>
    </source>
</evidence>
<name>A0A4R3YTG0_9GAMM</name>
<evidence type="ECO:0000313" key="2">
    <source>
        <dbReference type="Proteomes" id="UP000295645"/>
    </source>
</evidence>
<accession>A0A4R3YTG0</accession>
<keyword evidence="2" id="KW-1185">Reference proteome</keyword>
<sequence length="61" mass="6281">MLLIVLSIIVAAIVFYFSAAHNAYGVPGTGRGGGQMGADAKVDTHARLCRAAQAPLLPDLT</sequence>